<reference evidence="1 2" key="1">
    <citation type="submission" date="2023-07" db="EMBL/GenBank/DDBJ databases">
        <title>Genomic Encyclopedia of Type Strains, Phase IV (KMG-IV): sequencing the most valuable type-strain genomes for metagenomic binning, comparative biology and taxonomic classification.</title>
        <authorList>
            <person name="Goeker M."/>
        </authorList>
    </citation>
    <scope>NUCLEOTIDE SEQUENCE [LARGE SCALE GENOMIC DNA]</scope>
    <source>
        <strain evidence="1 2">DSM 1111</strain>
    </source>
</reference>
<protein>
    <submittedName>
        <fullName evidence="1">Uncharacterized protein</fullName>
    </submittedName>
</protein>
<dbReference type="Proteomes" id="UP001238496">
    <property type="component" value="Unassembled WGS sequence"/>
</dbReference>
<keyword evidence="2" id="KW-1185">Reference proteome</keyword>
<accession>A0ABU0G708</accession>
<name>A0ABU0G708_9HYPH</name>
<comment type="caution">
    <text evidence="1">The sequence shown here is derived from an EMBL/GenBank/DDBJ whole genome shotgun (WGS) entry which is preliminary data.</text>
</comment>
<organism evidence="1 2">
    <name type="scientific">Peteryoungia aggregata LMG 23059</name>
    <dbReference type="NCBI Taxonomy" id="1368425"/>
    <lineage>
        <taxon>Bacteria</taxon>
        <taxon>Pseudomonadati</taxon>
        <taxon>Pseudomonadota</taxon>
        <taxon>Alphaproteobacteria</taxon>
        <taxon>Hyphomicrobiales</taxon>
        <taxon>Rhizobiaceae</taxon>
        <taxon>Peteryoungia</taxon>
    </lineage>
</organism>
<evidence type="ECO:0000313" key="2">
    <source>
        <dbReference type="Proteomes" id="UP001238496"/>
    </source>
</evidence>
<sequence>MASSSIARFREPRLKLERAARHASELEYILKDFVGRRPFEMINVGEIDDFPGCFGYKFELTKPFPDDVPLALGDSIHNLRTSLDLLACDLVRLNGASANKVYFPFSHDKEGLEHQIKNKNFDRAADEVVELLRGLKPYRAGNVLLRALHDLDLLDKHQMIIPAVTEAIANVDIVAIDGSIQRLERARFLGNFCDLVLPMGTTIELGDVAPSISFGEGSPEIFRFQPVLDCLQKMGDMTLGIVEMFEHHGFG</sequence>
<gene>
    <name evidence="1" type="ORF">J2045_002155</name>
</gene>
<evidence type="ECO:0000313" key="1">
    <source>
        <dbReference type="EMBL" id="MDQ0421128.1"/>
    </source>
</evidence>
<dbReference type="RefSeq" id="WP_307372527.1">
    <property type="nucleotide sequence ID" value="NZ_JAUSUW010000005.1"/>
</dbReference>
<proteinExistence type="predicted"/>
<dbReference type="EMBL" id="JAUSUW010000005">
    <property type="protein sequence ID" value="MDQ0421128.1"/>
    <property type="molecule type" value="Genomic_DNA"/>
</dbReference>